<accession>A0A177SZS9</accession>
<feature type="region of interest" description="Disordered" evidence="1">
    <location>
        <begin position="1"/>
        <end position="50"/>
    </location>
</feature>
<protein>
    <submittedName>
        <fullName evidence="2">Uncharacterized protein</fullName>
    </submittedName>
</protein>
<evidence type="ECO:0000256" key="1">
    <source>
        <dbReference type="SAM" id="MobiDB-lite"/>
    </source>
</evidence>
<gene>
    <name evidence="2" type="ORF">A4X03_0g8396</name>
</gene>
<evidence type="ECO:0000313" key="3">
    <source>
        <dbReference type="Proteomes" id="UP000077671"/>
    </source>
</evidence>
<name>A0A177SZS9_9BASI</name>
<organism evidence="2 3">
    <name type="scientific">Tilletia caries</name>
    <name type="common">wheat bunt fungus</name>
    <dbReference type="NCBI Taxonomy" id="13290"/>
    <lineage>
        <taxon>Eukaryota</taxon>
        <taxon>Fungi</taxon>
        <taxon>Dikarya</taxon>
        <taxon>Basidiomycota</taxon>
        <taxon>Ustilaginomycotina</taxon>
        <taxon>Exobasidiomycetes</taxon>
        <taxon>Tilletiales</taxon>
        <taxon>Tilletiaceae</taxon>
        <taxon>Tilletia</taxon>
    </lineage>
</organism>
<reference evidence="2" key="2">
    <citation type="journal article" date="2019" name="IMA Fungus">
        <title>Genome sequencing and comparison of five Tilletia species to identify candidate genes for the detection of regulated species infecting wheat.</title>
        <authorList>
            <person name="Nguyen H.D.T."/>
            <person name="Sultana T."/>
            <person name="Kesanakurti P."/>
            <person name="Hambleton S."/>
        </authorList>
    </citation>
    <scope>NUCLEOTIDE SEQUENCE</scope>
    <source>
        <strain evidence="2">DAOMC 238032</strain>
    </source>
</reference>
<comment type="caution">
    <text evidence="2">The sequence shown here is derived from an EMBL/GenBank/DDBJ whole genome shotgun (WGS) entry which is preliminary data.</text>
</comment>
<reference evidence="2" key="1">
    <citation type="submission" date="2016-04" db="EMBL/GenBank/DDBJ databases">
        <authorList>
            <person name="Nguyen H.D."/>
            <person name="Kesanakurti P."/>
            <person name="Cullis J."/>
            <person name="Levesque C.A."/>
            <person name="Hambleton S."/>
        </authorList>
    </citation>
    <scope>NUCLEOTIDE SEQUENCE</scope>
    <source>
        <strain evidence="2">DAOMC 238032</strain>
    </source>
</reference>
<feature type="compositionally biased region" description="Low complexity" evidence="1">
    <location>
        <begin position="17"/>
        <end position="27"/>
    </location>
</feature>
<dbReference type="AlphaFoldDB" id="A0A177SZS9"/>
<proteinExistence type="predicted"/>
<evidence type="ECO:0000313" key="2">
    <source>
        <dbReference type="EMBL" id="KAE8240751.1"/>
    </source>
</evidence>
<sequence>MQANSLRAPGPVGGSSAGTSAGTSGRALQQGQRRAGKSISMRSGHWRRKYAKQIQQVQKGHDKNIEALAKIAGVEKLTVRRACRADQPHLKKGNEWNTYQRLVKKNKPADIKNAYQAHKAEASRVKEAAGIDVDAENLPTSGTSRTEEDAEDLPAAVDKETAVPLKQVKKDMRKIQKKLLNFIKNVEDDYSFTTFAIMAHPDSDLTPVSIGSHLANTVMDTVIKRMNPNESLDRVYTDFRIGVSWSHKKGSSEAPSSSSGLVQLRPYPRPFPLRIINQTKEPRLRYTFCWREGFAPSVIPKFVVS</sequence>
<dbReference type="Proteomes" id="UP000077671">
    <property type="component" value="Unassembled WGS sequence"/>
</dbReference>
<dbReference type="EMBL" id="LWDD02002504">
    <property type="protein sequence ID" value="KAE8240751.1"/>
    <property type="molecule type" value="Genomic_DNA"/>
</dbReference>